<comment type="caution">
    <text evidence="1">The sequence shown here is derived from an EMBL/GenBank/DDBJ whole genome shotgun (WGS) entry which is preliminary data.</text>
</comment>
<evidence type="ECO:0000313" key="1">
    <source>
        <dbReference type="EMBL" id="MXV62800.1"/>
    </source>
</evidence>
<sequence length="273" mass="32225">MDFDEPKLEESKPSRRLKIYKDRIETTEQQEAFERALNITKQVEQTAAYRIADLFSHLSRSTDIVDLNYESLIDVFDRARDLSDYTWEELGELNIEFLTTFSNYVISVKSRENHTRDIILPEIEEYHVLSSIEEEYEKKIAELGLDIHGYFFTSLRNYFVHEGIPETMMVLGDDDEPDSFSIPKEIIIESSTFSTRAKGYVNSWEETVDLEEAVKAYHEAADELYSWFFEYTEALYKDEYRVAELLDEEARLYQEIFFNRCEVSFTKIQWAGG</sequence>
<dbReference type="OrthoDB" id="206354at2157"/>
<accession>A0A6B0VMJ2</accession>
<reference evidence="1 2" key="1">
    <citation type="submission" date="2020-01" db="EMBL/GenBank/DDBJ databases">
        <title>Natronorubrum sp. JWXQ-INN 674 isolated from Inner Mongolia Autonomous Region of China.</title>
        <authorList>
            <person name="Xue Q."/>
        </authorList>
    </citation>
    <scope>NUCLEOTIDE SEQUENCE [LARGE SCALE GENOMIC DNA]</scope>
    <source>
        <strain evidence="1 2">JWXQ-INN-674</strain>
    </source>
</reference>
<dbReference type="AlphaFoldDB" id="A0A6B0VMJ2"/>
<organism evidence="1 2">
    <name type="scientific">Natronorubrum halalkaliphilum</name>
    <dbReference type="NCBI Taxonomy" id="2691917"/>
    <lineage>
        <taxon>Archaea</taxon>
        <taxon>Methanobacteriati</taxon>
        <taxon>Methanobacteriota</taxon>
        <taxon>Stenosarchaea group</taxon>
        <taxon>Halobacteria</taxon>
        <taxon>Halobacteriales</taxon>
        <taxon>Natrialbaceae</taxon>
        <taxon>Natronorubrum</taxon>
    </lineage>
</organism>
<dbReference type="EMBL" id="WUYX01000038">
    <property type="protein sequence ID" value="MXV62800.1"/>
    <property type="molecule type" value="Genomic_DNA"/>
</dbReference>
<name>A0A6B0VMJ2_9EURY</name>
<dbReference type="RefSeq" id="WP_160065622.1">
    <property type="nucleotide sequence ID" value="NZ_WUYX01000038.1"/>
</dbReference>
<evidence type="ECO:0000313" key="2">
    <source>
        <dbReference type="Proteomes" id="UP000434101"/>
    </source>
</evidence>
<proteinExistence type="predicted"/>
<dbReference type="Proteomes" id="UP000434101">
    <property type="component" value="Unassembled WGS sequence"/>
</dbReference>
<gene>
    <name evidence="1" type="ORF">GS429_12130</name>
</gene>
<keyword evidence="2" id="KW-1185">Reference proteome</keyword>
<protein>
    <submittedName>
        <fullName evidence="1">Uncharacterized protein</fullName>
    </submittedName>
</protein>